<gene>
    <name evidence="2" type="ORF">KKR89_01890</name>
</gene>
<dbReference type="CDD" id="cd00090">
    <property type="entry name" value="HTH_ARSR"/>
    <property type="match status" value="1"/>
</dbReference>
<dbReference type="InterPro" id="IPR036388">
    <property type="entry name" value="WH-like_DNA-bd_sf"/>
</dbReference>
<accession>A0ABX8GKT6</accession>
<dbReference type="InterPro" id="IPR000835">
    <property type="entry name" value="HTH_MarR-typ"/>
</dbReference>
<dbReference type="InterPro" id="IPR036390">
    <property type="entry name" value="WH_DNA-bd_sf"/>
</dbReference>
<dbReference type="Pfam" id="PF12802">
    <property type="entry name" value="MarR_2"/>
    <property type="match status" value="1"/>
</dbReference>
<dbReference type="PANTHER" id="PTHR33164:SF106">
    <property type="entry name" value="TRANSCRIPTIONAL REGULATORY PROTEIN"/>
    <property type="match status" value="1"/>
</dbReference>
<dbReference type="PROSITE" id="PS50995">
    <property type="entry name" value="HTH_MARR_2"/>
    <property type="match status" value="1"/>
</dbReference>
<dbReference type="PANTHER" id="PTHR33164">
    <property type="entry name" value="TRANSCRIPTIONAL REGULATOR, MARR FAMILY"/>
    <property type="match status" value="1"/>
</dbReference>
<organism evidence="2 3">
    <name type="scientific">Cellulomonas dongxiuzhuiae</name>
    <dbReference type="NCBI Taxonomy" id="2819979"/>
    <lineage>
        <taxon>Bacteria</taxon>
        <taxon>Bacillati</taxon>
        <taxon>Actinomycetota</taxon>
        <taxon>Actinomycetes</taxon>
        <taxon>Micrococcales</taxon>
        <taxon>Cellulomonadaceae</taxon>
        <taxon>Cellulomonas</taxon>
    </lineage>
</organism>
<dbReference type="Proteomes" id="UP000679335">
    <property type="component" value="Chromosome"/>
</dbReference>
<dbReference type="SMART" id="SM00347">
    <property type="entry name" value="HTH_MARR"/>
    <property type="match status" value="1"/>
</dbReference>
<dbReference type="SUPFAM" id="SSF46785">
    <property type="entry name" value="Winged helix' DNA-binding domain"/>
    <property type="match status" value="1"/>
</dbReference>
<evidence type="ECO:0000259" key="1">
    <source>
        <dbReference type="PROSITE" id="PS50995"/>
    </source>
</evidence>
<evidence type="ECO:0000313" key="3">
    <source>
        <dbReference type="Proteomes" id="UP000679335"/>
    </source>
</evidence>
<dbReference type="RefSeq" id="WP_208197016.1">
    <property type="nucleotide sequence ID" value="NZ_CP076023.1"/>
</dbReference>
<keyword evidence="3" id="KW-1185">Reference proteome</keyword>
<sequence length="141" mass="16142">MSSPNGDRIRRAFQGALVNAVLGNERIARELDLLVTDLQTLHLLVLREDVRTPKQLSRTTGLPTSTVTRVLDRLESAGYVRRVRDPQDRRRINIELVAEMIEPIIGRYDQYTQSLERTDAEFSEDELGVVARYLERTASTF</sequence>
<dbReference type="Gene3D" id="1.10.10.10">
    <property type="entry name" value="Winged helix-like DNA-binding domain superfamily/Winged helix DNA-binding domain"/>
    <property type="match status" value="1"/>
</dbReference>
<proteinExistence type="predicted"/>
<name>A0ABX8GKT6_9CELL</name>
<dbReference type="PRINTS" id="PR00598">
    <property type="entry name" value="HTHMARR"/>
</dbReference>
<dbReference type="InterPro" id="IPR011991">
    <property type="entry name" value="ArsR-like_HTH"/>
</dbReference>
<evidence type="ECO:0000313" key="2">
    <source>
        <dbReference type="EMBL" id="QWC16453.1"/>
    </source>
</evidence>
<feature type="domain" description="HTH marR-type" evidence="1">
    <location>
        <begin position="1"/>
        <end position="139"/>
    </location>
</feature>
<protein>
    <submittedName>
        <fullName evidence="2">MarR family transcriptional regulator</fullName>
    </submittedName>
</protein>
<dbReference type="InterPro" id="IPR039422">
    <property type="entry name" value="MarR/SlyA-like"/>
</dbReference>
<reference evidence="2 3" key="1">
    <citation type="submission" date="2021-05" db="EMBL/GenBank/DDBJ databases">
        <title>Novel species in genus Cellulomonas.</title>
        <authorList>
            <person name="Zhang G."/>
        </authorList>
    </citation>
    <scope>NUCLEOTIDE SEQUENCE [LARGE SCALE GENOMIC DNA]</scope>
    <source>
        <strain evidence="3">zg-ZUI157</strain>
    </source>
</reference>
<dbReference type="EMBL" id="CP076023">
    <property type="protein sequence ID" value="QWC16453.1"/>
    <property type="molecule type" value="Genomic_DNA"/>
</dbReference>